<dbReference type="SUPFAM" id="SSF56436">
    <property type="entry name" value="C-type lectin-like"/>
    <property type="match status" value="1"/>
</dbReference>
<dbReference type="InterPro" id="IPR001304">
    <property type="entry name" value="C-type_lectin-like"/>
</dbReference>
<keyword evidence="1" id="KW-0812">Transmembrane</keyword>
<name>A0A819RK83_9BILA</name>
<keyword evidence="1" id="KW-1133">Transmembrane helix</keyword>
<dbReference type="Proteomes" id="UP000663823">
    <property type="component" value="Unassembled WGS sequence"/>
</dbReference>
<dbReference type="InterPro" id="IPR016187">
    <property type="entry name" value="CTDL_fold"/>
</dbReference>
<dbReference type="InterPro" id="IPR016186">
    <property type="entry name" value="C-type_lectin-like/link_sf"/>
</dbReference>
<dbReference type="AlphaFoldDB" id="A0A819RK83"/>
<dbReference type="SMART" id="SM00034">
    <property type="entry name" value="CLECT"/>
    <property type="match status" value="1"/>
</dbReference>
<dbReference type="CDD" id="cd00037">
    <property type="entry name" value="CLECT"/>
    <property type="match status" value="1"/>
</dbReference>
<protein>
    <recommendedName>
        <fullName evidence="3">C-type lectin domain-containing protein</fullName>
    </recommendedName>
</protein>
<evidence type="ECO:0000259" key="3">
    <source>
        <dbReference type="SMART" id="SM00034"/>
    </source>
</evidence>
<evidence type="ECO:0000256" key="1">
    <source>
        <dbReference type="SAM" id="Phobius"/>
    </source>
</evidence>
<evidence type="ECO:0000256" key="2">
    <source>
        <dbReference type="SAM" id="SignalP"/>
    </source>
</evidence>
<dbReference type="Pfam" id="PF00059">
    <property type="entry name" value="Lectin_C"/>
    <property type="match status" value="1"/>
</dbReference>
<dbReference type="Gene3D" id="3.10.100.10">
    <property type="entry name" value="Mannose-Binding Protein A, subunit A"/>
    <property type="match status" value="1"/>
</dbReference>
<feature type="transmembrane region" description="Helical" evidence="1">
    <location>
        <begin position="256"/>
        <end position="281"/>
    </location>
</feature>
<reference evidence="4" key="1">
    <citation type="submission" date="2021-02" db="EMBL/GenBank/DDBJ databases">
        <authorList>
            <person name="Nowell W R."/>
        </authorList>
    </citation>
    <scope>NUCLEOTIDE SEQUENCE</scope>
</reference>
<comment type="caution">
    <text evidence="4">The sequence shown here is derived from an EMBL/GenBank/DDBJ whole genome shotgun (WGS) entry which is preliminary data.</text>
</comment>
<feature type="signal peptide" evidence="2">
    <location>
        <begin position="1"/>
        <end position="18"/>
    </location>
</feature>
<dbReference type="EMBL" id="CAJOAX010008837">
    <property type="protein sequence ID" value="CAF4043402.1"/>
    <property type="molecule type" value="Genomic_DNA"/>
</dbReference>
<keyword evidence="1" id="KW-0472">Membrane</keyword>
<sequence>MLQIIFIIHCIVNYLILADNSSSSSYNQCQSNWHYLSEETICIIFATSQAGDISWYNSYKACQTSSAQLLTFSNSIKFQLVQKKIHQLEYDNQIYLDYIQRGAWIGNAKWSKDNLCDSTSTTIEDLQLNCIILTIHSNKQSLCLKRVSCREKHPFICQKKAITEKELIENTMERLSFLKCLIIIWCIIDITKQKNKEKKEKYEAMLAQQQAEQLQAYINQFDFELPEESQLNADEKTSTPSTTDEFILLGFRIKEWIILIAGGFTTLLMICMCCTGLIFIYHVKKKQRLRQYSIYRDGSIDSTYSTVSR</sequence>
<evidence type="ECO:0000313" key="4">
    <source>
        <dbReference type="EMBL" id="CAF4043402.1"/>
    </source>
</evidence>
<organism evidence="4 5">
    <name type="scientific">Rotaria sordida</name>
    <dbReference type="NCBI Taxonomy" id="392033"/>
    <lineage>
        <taxon>Eukaryota</taxon>
        <taxon>Metazoa</taxon>
        <taxon>Spiralia</taxon>
        <taxon>Gnathifera</taxon>
        <taxon>Rotifera</taxon>
        <taxon>Eurotatoria</taxon>
        <taxon>Bdelloidea</taxon>
        <taxon>Philodinida</taxon>
        <taxon>Philodinidae</taxon>
        <taxon>Rotaria</taxon>
    </lineage>
</organism>
<evidence type="ECO:0000313" key="5">
    <source>
        <dbReference type="Proteomes" id="UP000663823"/>
    </source>
</evidence>
<feature type="chain" id="PRO_5032923355" description="C-type lectin domain-containing protein" evidence="2">
    <location>
        <begin position="19"/>
        <end position="309"/>
    </location>
</feature>
<gene>
    <name evidence="4" type="ORF">OTI717_LOCUS31252</name>
</gene>
<feature type="domain" description="C-type lectin" evidence="3">
    <location>
        <begin position="29"/>
        <end position="158"/>
    </location>
</feature>
<keyword evidence="2" id="KW-0732">Signal</keyword>
<proteinExistence type="predicted"/>
<accession>A0A819RK83</accession>